<accession>A0A147K5U4</accession>
<dbReference type="AlphaFoldDB" id="A0A147K5U4"/>
<name>A0A147K5U4_9BACI</name>
<reference evidence="1 2" key="1">
    <citation type="journal article" date="2016" name="Front. Microbiol.">
        <title>Microevolution Analysis of Bacillus coahuilensis Unveils Differences in Phosphorus Acquisition Strategies and Their Regulation.</title>
        <authorList>
            <person name="Gomez-Lunar Z."/>
            <person name="Hernandez-Gonzalez I."/>
            <person name="Rodriguez-Torres M.D."/>
            <person name="Souza V."/>
            <person name="Olmedo-Alvarez G."/>
        </authorList>
    </citation>
    <scope>NUCLEOTIDE SEQUENCE [LARGE SCALE GENOMIC DNA]</scope>
    <source>
        <strain evidence="2">p1.1.43</strain>
    </source>
</reference>
<organism evidence="1 2">
    <name type="scientific">Bacillus coahuilensis p1.1.43</name>
    <dbReference type="NCBI Taxonomy" id="1150625"/>
    <lineage>
        <taxon>Bacteria</taxon>
        <taxon>Bacillati</taxon>
        <taxon>Bacillota</taxon>
        <taxon>Bacilli</taxon>
        <taxon>Bacillales</taxon>
        <taxon>Bacillaceae</taxon>
        <taxon>Bacillus</taxon>
    </lineage>
</organism>
<evidence type="ECO:0000313" key="2">
    <source>
        <dbReference type="Proteomes" id="UP000074108"/>
    </source>
</evidence>
<dbReference type="RefSeq" id="WP_059351617.1">
    <property type="nucleotide sequence ID" value="NZ_LDYG01000042.1"/>
</dbReference>
<dbReference type="Pfam" id="PF26595">
    <property type="entry name" value="A_ENA"/>
    <property type="match status" value="1"/>
</dbReference>
<dbReference type="PATRIC" id="fig|1150625.3.peg.2751"/>
<sequence>MEKKQLVEARELLEGVMDFDSKGRVDLEDLLRSGVILAAILTELAAADLLSAEAAKVRAFVENYTGTPTTEQVLEANRTVASVAQSICCIKQSVVAELGLAFGDDAANS</sequence>
<dbReference type="Proteomes" id="UP000074108">
    <property type="component" value="Unassembled WGS sequence"/>
</dbReference>
<proteinExistence type="predicted"/>
<evidence type="ECO:0000313" key="1">
    <source>
        <dbReference type="EMBL" id="KUP05184.1"/>
    </source>
</evidence>
<keyword evidence="2" id="KW-1185">Reference proteome</keyword>
<protein>
    <submittedName>
        <fullName evidence="1">Uncharacterized protein</fullName>
    </submittedName>
</protein>
<comment type="caution">
    <text evidence="1">The sequence shown here is derived from an EMBL/GenBank/DDBJ whole genome shotgun (WGS) entry which is preliminary data.</text>
</comment>
<gene>
    <name evidence="1" type="ORF">Q75_13070</name>
</gene>
<dbReference type="EMBL" id="LDYG01000042">
    <property type="protein sequence ID" value="KUP05184.1"/>
    <property type="molecule type" value="Genomic_DNA"/>
</dbReference>
<dbReference type="InterPro" id="IPR058705">
    <property type="entry name" value="A_ENA"/>
</dbReference>